<comment type="subcellular location">
    <subcellularLocation>
        <location evidence="1">Nucleus</location>
    </subcellularLocation>
</comment>
<evidence type="ECO:0000256" key="5">
    <source>
        <dbReference type="SAM" id="MobiDB-lite"/>
    </source>
</evidence>
<dbReference type="InterPro" id="IPR021740">
    <property type="entry name" value="Velvet"/>
</dbReference>
<dbReference type="PROSITE" id="PS51821">
    <property type="entry name" value="VELVET"/>
    <property type="match status" value="1"/>
</dbReference>
<feature type="region of interest" description="Disordered" evidence="5">
    <location>
        <begin position="191"/>
        <end position="232"/>
    </location>
</feature>
<gene>
    <name evidence="7" type="ORF">G6F64_008788</name>
</gene>
<dbReference type="InterPro" id="IPR038491">
    <property type="entry name" value="Velvet_dom_sf"/>
</dbReference>
<dbReference type="InterPro" id="IPR037525">
    <property type="entry name" value="Velvet_dom"/>
</dbReference>
<dbReference type="Gene3D" id="2.60.40.3960">
    <property type="entry name" value="Velvet domain"/>
    <property type="match status" value="1"/>
</dbReference>
<accession>A0A9P6X4M8</accession>
<sequence>MNNTSCTYRFIESSIADISERIHCNLIVRQQPERAKVSLVNERDRRPIEPPPILQLRWDHATEEELKKCLQSPFYFMVANLVTEQDPETLLLPTQDYLSGSTVSSLHRLCDLDNSDAGFFVFGDLNVKKEGSFRLQFSLFEIVNGQVENRKIVYSNPFTVYLPKHFPGPLEATFLSRAFSDQGVKMKIRKEHRIQCRKRKNTGDSKSSTKPPPKRSSLTISSSPPSYAHPSSNSSDVFFGRWQATTRIPEKPHQSVSLDKHNFQHTFPSPESTATYSPFVHHRKDAIEPDAYSSAASSPQLSLHDTQPRLPTPPAMVVDHQDDHWGVRLPPLRAIMNDDYKNTLSTSLILPPPIASKYLIEPYSRY</sequence>
<keyword evidence="4" id="KW-0539">Nucleus</keyword>
<dbReference type="GO" id="GO:0005634">
    <property type="term" value="C:nucleus"/>
    <property type="evidence" value="ECO:0007669"/>
    <property type="project" value="UniProtKB-SubCell"/>
</dbReference>
<dbReference type="Pfam" id="PF11754">
    <property type="entry name" value="Velvet"/>
    <property type="match status" value="2"/>
</dbReference>
<reference evidence="7" key="1">
    <citation type="journal article" date="2020" name="Microb. Genom.">
        <title>Genetic diversity of clinical and environmental Mucorales isolates obtained from an investigation of mucormycosis cases among solid organ transplant recipients.</title>
        <authorList>
            <person name="Nguyen M.H."/>
            <person name="Kaul D."/>
            <person name="Muto C."/>
            <person name="Cheng S.J."/>
            <person name="Richter R.A."/>
            <person name="Bruno V.M."/>
            <person name="Liu G."/>
            <person name="Beyhan S."/>
            <person name="Sundermann A.J."/>
            <person name="Mounaud S."/>
            <person name="Pasculle A.W."/>
            <person name="Nierman W.C."/>
            <person name="Driscoll E."/>
            <person name="Cumbie R."/>
            <person name="Clancy C.J."/>
            <person name="Dupont C.L."/>
        </authorList>
    </citation>
    <scope>NUCLEOTIDE SEQUENCE</scope>
    <source>
        <strain evidence="7">GL11</strain>
    </source>
</reference>
<proteinExistence type="predicted"/>
<evidence type="ECO:0000259" key="6">
    <source>
        <dbReference type="PROSITE" id="PS51821"/>
    </source>
</evidence>
<evidence type="ECO:0000256" key="3">
    <source>
        <dbReference type="ARBA" id="ARBA00023163"/>
    </source>
</evidence>
<comment type="caution">
    <text evidence="7">The sequence shown here is derived from an EMBL/GenBank/DDBJ whole genome shotgun (WGS) entry which is preliminary data.</text>
</comment>
<keyword evidence="2" id="KW-0805">Transcription regulation</keyword>
<evidence type="ECO:0000256" key="4">
    <source>
        <dbReference type="ARBA" id="ARBA00023242"/>
    </source>
</evidence>
<feature type="domain" description="Velvet" evidence="6">
    <location>
        <begin position="19"/>
        <end position="189"/>
    </location>
</feature>
<dbReference type="PANTHER" id="PTHR33572:SF18">
    <property type="entry name" value="SPORE DEVELOPMENT REGULATOR VOSA"/>
    <property type="match status" value="1"/>
</dbReference>
<keyword evidence="3" id="KW-0804">Transcription</keyword>
<dbReference type="EMBL" id="JAANQT010001497">
    <property type="protein sequence ID" value="KAG1304927.1"/>
    <property type="molecule type" value="Genomic_DNA"/>
</dbReference>
<dbReference type="OrthoDB" id="5599552at2759"/>
<feature type="compositionally biased region" description="Low complexity" evidence="5">
    <location>
        <begin position="205"/>
        <end position="232"/>
    </location>
</feature>
<protein>
    <recommendedName>
        <fullName evidence="6">Velvet domain-containing protein</fullName>
    </recommendedName>
</protein>
<evidence type="ECO:0000256" key="1">
    <source>
        <dbReference type="ARBA" id="ARBA00004123"/>
    </source>
</evidence>
<keyword evidence="8" id="KW-1185">Reference proteome</keyword>
<feature type="compositionally biased region" description="Basic residues" evidence="5">
    <location>
        <begin position="191"/>
        <end position="200"/>
    </location>
</feature>
<evidence type="ECO:0000313" key="8">
    <source>
        <dbReference type="Proteomes" id="UP000716291"/>
    </source>
</evidence>
<dbReference type="Proteomes" id="UP000716291">
    <property type="component" value="Unassembled WGS sequence"/>
</dbReference>
<name>A0A9P6X4M8_RHIOR</name>
<organism evidence="7 8">
    <name type="scientific">Rhizopus oryzae</name>
    <name type="common">Mucormycosis agent</name>
    <name type="synonym">Rhizopus arrhizus var. delemar</name>
    <dbReference type="NCBI Taxonomy" id="64495"/>
    <lineage>
        <taxon>Eukaryota</taxon>
        <taxon>Fungi</taxon>
        <taxon>Fungi incertae sedis</taxon>
        <taxon>Mucoromycota</taxon>
        <taxon>Mucoromycotina</taxon>
        <taxon>Mucoromycetes</taxon>
        <taxon>Mucorales</taxon>
        <taxon>Mucorineae</taxon>
        <taxon>Rhizopodaceae</taxon>
        <taxon>Rhizopus</taxon>
    </lineage>
</organism>
<evidence type="ECO:0000313" key="7">
    <source>
        <dbReference type="EMBL" id="KAG1304927.1"/>
    </source>
</evidence>
<evidence type="ECO:0000256" key="2">
    <source>
        <dbReference type="ARBA" id="ARBA00023015"/>
    </source>
</evidence>
<dbReference type="AlphaFoldDB" id="A0A9P6X4M8"/>
<dbReference type="PANTHER" id="PTHR33572">
    <property type="entry name" value="SPORE DEVELOPMENT REGULATOR VOSA"/>
    <property type="match status" value="1"/>
</dbReference>